<dbReference type="SUPFAM" id="SSF46689">
    <property type="entry name" value="Homeodomain-like"/>
    <property type="match status" value="1"/>
</dbReference>
<sequence>MHQIKIPRGQELHLYVGAIGPQAIYGSDDSSAFSEILLRAGTEGEPSYQLEDELTNQLLPIFQRMHQEILSNQPFCQQMFITKFTEALILLERGCFAKNDNETHRNPKHKKGKMWEIILYVYQHFRDDMKLESLAERFYVSVPHISTSFKPIIGDNFHDFLEKIRISHACSLLISSHASVITVGFEVGFTSYSTFSRVFKERLNMSPSAYRKLNQGSNFKY</sequence>
<dbReference type="AlphaFoldDB" id="A0A1C0ZVR0"/>
<reference evidence="6" key="1">
    <citation type="submission" date="2016-05" db="EMBL/GenBank/DDBJ databases">
        <title>Paenibacillus oryzae. sp. nov., isolated from the rice root.</title>
        <authorList>
            <person name="Zhang J."/>
            <person name="Zhang X."/>
        </authorList>
    </citation>
    <scope>NUCLEOTIDE SEQUENCE [LARGE SCALE GENOMIC DNA]</scope>
    <source>
        <strain evidence="6">KCTC13222</strain>
    </source>
</reference>
<dbReference type="EMBL" id="LYPC01000027">
    <property type="protein sequence ID" value="OCT12192.1"/>
    <property type="molecule type" value="Genomic_DNA"/>
</dbReference>
<dbReference type="Proteomes" id="UP000093309">
    <property type="component" value="Unassembled WGS sequence"/>
</dbReference>
<dbReference type="PANTHER" id="PTHR43280:SF2">
    <property type="entry name" value="HTH-TYPE TRANSCRIPTIONAL REGULATOR EXSA"/>
    <property type="match status" value="1"/>
</dbReference>
<dbReference type="PROSITE" id="PS01124">
    <property type="entry name" value="HTH_ARAC_FAMILY_2"/>
    <property type="match status" value="1"/>
</dbReference>
<dbReference type="PROSITE" id="PS00041">
    <property type="entry name" value="HTH_ARAC_FAMILY_1"/>
    <property type="match status" value="1"/>
</dbReference>
<evidence type="ECO:0000313" key="5">
    <source>
        <dbReference type="EMBL" id="OCT12192.1"/>
    </source>
</evidence>
<comment type="caution">
    <text evidence="5">The sequence shown here is derived from an EMBL/GenBank/DDBJ whole genome shotgun (WGS) entry which is preliminary data.</text>
</comment>
<dbReference type="Gene3D" id="1.10.10.60">
    <property type="entry name" value="Homeodomain-like"/>
    <property type="match status" value="2"/>
</dbReference>
<dbReference type="Pfam" id="PF12833">
    <property type="entry name" value="HTH_18"/>
    <property type="match status" value="1"/>
</dbReference>
<keyword evidence="2" id="KW-0238">DNA-binding</keyword>
<proteinExistence type="predicted"/>
<evidence type="ECO:0000256" key="1">
    <source>
        <dbReference type="ARBA" id="ARBA00023015"/>
    </source>
</evidence>
<protein>
    <recommendedName>
        <fullName evidence="4">HTH araC/xylS-type domain-containing protein</fullName>
    </recommendedName>
</protein>
<keyword evidence="1" id="KW-0805">Transcription regulation</keyword>
<dbReference type="GO" id="GO:0003700">
    <property type="term" value="F:DNA-binding transcription factor activity"/>
    <property type="evidence" value="ECO:0007669"/>
    <property type="project" value="InterPro"/>
</dbReference>
<gene>
    <name evidence="5" type="ORF">A8709_30575</name>
</gene>
<dbReference type="PANTHER" id="PTHR43280">
    <property type="entry name" value="ARAC-FAMILY TRANSCRIPTIONAL REGULATOR"/>
    <property type="match status" value="1"/>
</dbReference>
<name>A0A1C0ZVR0_9BACL</name>
<evidence type="ECO:0000259" key="4">
    <source>
        <dbReference type="PROSITE" id="PS01124"/>
    </source>
</evidence>
<dbReference type="InterPro" id="IPR009057">
    <property type="entry name" value="Homeodomain-like_sf"/>
</dbReference>
<dbReference type="RefSeq" id="WP_065856254.1">
    <property type="nucleotide sequence ID" value="NZ_LYPC01000027.1"/>
</dbReference>
<dbReference type="InterPro" id="IPR018062">
    <property type="entry name" value="HTH_AraC-typ_CS"/>
</dbReference>
<accession>A0A1C0ZVR0</accession>
<keyword evidence="3" id="KW-0804">Transcription</keyword>
<dbReference type="InterPro" id="IPR018060">
    <property type="entry name" value="HTH_AraC"/>
</dbReference>
<dbReference type="SMART" id="SM00342">
    <property type="entry name" value="HTH_ARAC"/>
    <property type="match status" value="1"/>
</dbReference>
<dbReference type="GO" id="GO:0043565">
    <property type="term" value="F:sequence-specific DNA binding"/>
    <property type="evidence" value="ECO:0007669"/>
    <property type="project" value="InterPro"/>
</dbReference>
<keyword evidence="6" id="KW-1185">Reference proteome</keyword>
<dbReference type="STRING" id="512399.A8709_30575"/>
<feature type="domain" description="HTH araC/xylS-type" evidence="4">
    <location>
        <begin position="115"/>
        <end position="213"/>
    </location>
</feature>
<dbReference type="OrthoDB" id="182958at2"/>
<dbReference type="PRINTS" id="PR00032">
    <property type="entry name" value="HTHARAC"/>
</dbReference>
<dbReference type="InterPro" id="IPR020449">
    <property type="entry name" value="Tscrpt_reg_AraC-type_HTH"/>
</dbReference>
<organism evidence="5 6">
    <name type="scientific">Paenibacillus pectinilyticus</name>
    <dbReference type="NCBI Taxonomy" id="512399"/>
    <lineage>
        <taxon>Bacteria</taxon>
        <taxon>Bacillati</taxon>
        <taxon>Bacillota</taxon>
        <taxon>Bacilli</taxon>
        <taxon>Bacillales</taxon>
        <taxon>Paenibacillaceae</taxon>
        <taxon>Paenibacillus</taxon>
    </lineage>
</organism>
<evidence type="ECO:0000313" key="6">
    <source>
        <dbReference type="Proteomes" id="UP000093309"/>
    </source>
</evidence>
<evidence type="ECO:0000256" key="3">
    <source>
        <dbReference type="ARBA" id="ARBA00023163"/>
    </source>
</evidence>
<evidence type="ECO:0000256" key="2">
    <source>
        <dbReference type="ARBA" id="ARBA00023125"/>
    </source>
</evidence>